<evidence type="ECO:0000313" key="3">
    <source>
        <dbReference type="EMBL" id="OCH85216.1"/>
    </source>
</evidence>
<comment type="function">
    <text evidence="1">Neddylation of cullins play an essential role in the regulation of SCF-type complexes activity.</text>
</comment>
<dbReference type="GO" id="GO:0031624">
    <property type="term" value="F:ubiquitin conjugating enzyme binding"/>
    <property type="evidence" value="ECO:0007669"/>
    <property type="project" value="TreeGrafter"/>
</dbReference>
<dbReference type="FunFam" id="1.10.238.200:FF:000003">
    <property type="entry name" value="DCN1-like protein 3"/>
    <property type="match status" value="1"/>
</dbReference>
<dbReference type="EMBL" id="KV722600">
    <property type="protein sequence ID" value="OCH85216.1"/>
    <property type="molecule type" value="Genomic_DNA"/>
</dbReference>
<dbReference type="GO" id="GO:0097602">
    <property type="term" value="F:cullin family protein binding"/>
    <property type="evidence" value="ECO:0007669"/>
    <property type="project" value="TreeGrafter"/>
</dbReference>
<proteinExistence type="predicted"/>
<gene>
    <name evidence="3" type="ORF">OBBRIDRAFT_740272</name>
</gene>
<evidence type="ECO:0000313" key="4">
    <source>
        <dbReference type="Proteomes" id="UP000250043"/>
    </source>
</evidence>
<dbReference type="InterPro" id="IPR042460">
    <property type="entry name" value="DCN1-like_PONY"/>
</dbReference>
<dbReference type="PANTHER" id="PTHR12281:SF12">
    <property type="entry name" value="DEFECTIVE IN CULLIN NEDDYLATION PROTEIN"/>
    <property type="match status" value="1"/>
</dbReference>
<protein>
    <recommendedName>
        <fullName evidence="1">Defective in cullin neddylation protein</fullName>
    </recommendedName>
</protein>
<reference evidence="3 4" key="1">
    <citation type="submission" date="2016-07" db="EMBL/GenBank/DDBJ databases">
        <title>Draft genome of the white-rot fungus Obba rivulosa 3A-2.</title>
        <authorList>
            <consortium name="DOE Joint Genome Institute"/>
            <person name="Miettinen O."/>
            <person name="Riley R."/>
            <person name="Acob R."/>
            <person name="Barry K."/>
            <person name="Cullen D."/>
            <person name="De Vries R."/>
            <person name="Hainaut M."/>
            <person name="Hatakka A."/>
            <person name="Henrissat B."/>
            <person name="Hilden K."/>
            <person name="Kuo R."/>
            <person name="Labutti K."/>
            <person name="Lipzen A."/>
            <person name="Makela M.R."/>
            <person name="Sandor L."/>
            <person name="Spatafora J.W."/>
            <person name="Grigoriev I.V."/>
            <person name="Hibbett D.S."/>
        </authorList>
    </citation>
    <scope>NUCLEOTIDE SEQUENCE [LARGE SCALE GENOMIC DNA]</scope>
    <source>
        <strain evidence="3 4">3A-2</strain>
    </source>
</reference>
<dbReference type="AlphaFoldDB" id="A0A8E2AIM2"/>
<dbReference type="OrthoDB" id="27198at2759"/>
<dbReference type="GO" id="GO:0005886">
    <property type="term" value="C:plasma membrane"/>
    <property type="evidence" value="ECO:0007669"/>
    <property type="project" value="UniProtKB-ARBA"/>
</dbReference>
<keyword evidence="4" id="KW-1185">Reference proteome</keyword>
<dbReference type="InterPro" id="IPR005176">
    <property type="entry name" value="PONY_dom"/>
</dbReference>
<evidence type="ECO:0000259" key="2">
    <source>
        <dbReference type="PROSITE" id="PS51229"/>
    </source>
</evidence>
<sequence length="278" mass="30172">MGLSFIFCCISNKRVASDHAEPATPKAAHAHAPDAGASSAARTPALFDAYADPDDPAVIGPEGFERLCGDAGVSLEGALPLILAWQLNAKEMAKISRDEWDAGLSDLQTPDLQMLSLALHELEDLLLMNKPPVKPSDGTSAASKKKSAVPVASYNRTKYFKYATSVDKAFLELYMFCFALAKPPQARNIDMETACAFWTVLVVPKYPLMSDILEFISEKGTYKGVNKDLWSMTLEFCMTVNADLSNYDADGAWPSMLDDFVAWKKSKAASGDAPVTVD</sequence>
<dbReference type="GO" id="GO:0000151">
    <property type="term" value="C:ubiquitin ligase complex"/>
    <property type="evidence" value="ECO:0007669"/>
    <property type="project" value="TreeGrafter"/>
</dbReference>
<dbReference type="GO" id="GO:0045116">
    <property type="term" value="P:protein neddylation"/>
    <property type="evidence" value="ECO:0007669"/>
    <property type="project" value="TreeGrafter"/>
</dbReference>
<dbReference type="InterPro" id="IPR014764">
    <property type="entry name" value="DCN-prot"/>
</dbReference>
<accession>A0A8E2AIM2</accession>
<evidence type="ECO:0000256" key="1">
    <source>
        <dbReference type="RuleBase" id="RU410713"/>
    </source>
</evidence>
<name>A0A8E2AIM2_9APHY</name>
<organism evidence="3 4">
    <name type="scientific">Obba rivulosa</name>
    <dbReference type="NCBI Taxonomy" id="1052685"/>
    <lineage>
        <taxon>Eukaryota</taxon>
        <taxon>Fungi</taxon>
        <taxon>Dikarya</taxon>
        <taxon>Basidiomycota</taxon>
        <taxon>Agaricomycotina</taxon>
        <taxon>Agaricomycetes</taxon>
        <taxon>Polyporales</taxon>
        <taxon>Gelatoporiaceae</taxon>
        <taxon>Obba</taxon>
    </lineage>
</organism>
<dbReference type="PROSITE" id="PS51229">
    <property type="entry name" value="DCUN1"/>
    <property type="match status" value="1"/>
</dbReference>
<dbReference type="GO" id="GO:0032182">
    <property type="term" value="F:ubiquitin-like protein binding"/>
    <property type="evidence" value="ECO:0007669"/>
    <property type="project" value="TreeGrafter"/>
</dbReference>
<dbReference type="Gene3D" id="1.10.238.10">
    <property type="entry name" value="EF-hand"/>
    <property type="match status" value="1"/>
</dbReference>
<dbReference type="Pfam" id="PF03556">
    <property type="entry name" value="Cullin_binding"/>
    <property type="match status" value="1"/>
</dbReference>
<dbReference type="PANTHER" id="PTHR12281">
    <property type="entry name" value="RP42 RELATED"/>
    <property type="match status" value="1"/>
</dbReference>
<dbReference type="Gene3D" id="1.10.238.200">
    <property type="entry name" value="Cullin, PONY binding domain"/>
    <property type="match status" value="1"/>
</dbReference>
<feature type="domain" description="DCUN1" evidence="2">
    <location>
        <begin position="38"/>
        <end position="265"/>
    </location>
</feature>
<dbReference type="Proteomes" id="UP000250043">
    <property type="component" value="Unassembled WGS sequence"/>
</dbReference>